<evidence type="ECO:0000259" key="2">
    <source>
        <dbReference type="Pfam" id="PF00561"/>
    </source>
</evidence>
<evidence type="ECO:0000313" key="4">
    <source>
        <dbReference type="Proteomes" id="UP000288805"/>
    </source>
</evidence>
<dbReference type="FunFam" id="3.40.50.1820:FF:000051">
    <property type="entry name" value="(S)-hydroxynitrile lyase"/>
    <property type="match status" value="1"/>
</dbReference>
<evidence type="ECO:0000256" key="1">
    <source>
        <dbReference type="ARBA" id="ARBA00022801"/>
    </source>
</evidence>
<evidence type="ECO:0000313" key="3">
    <source>
        <dbReference type="EMBL" id="RVW57639.1"/>
    </source>
</evidence>
<dbReference type="EMBL" id="QGNW01001049">
    <property type="protein sequence ID" value="RVW57639.1"/>
    <property type="molecule type" value="Genomic_DNA"/>
</dbReference>
<dbReference type="AlphaFoldDB" id="A0A438FCC6"/>
<protein>
    <submittedName>
        <fullName evidence="3">Salicylic acid-binding protein 2</fullName>
    </submittedName>
</protein>
<accession>A0A438FCC6</accession>
<sequence length="265" mass="29942">MEVDRKQGRHFVLVHGACHGAWSWYKVKPRLEAAGHRVTALDMAASGINRKQIQEVHSMHEYSQPLLEMMAALPPNEKVILVGHSLGGLNLAVAMEKFPEKVSVAVFLTAFMPDTLHRPSYVLDQYVERTPNDAWLDTQFSPYGSSEKPQNSMFFGPEFISTKLYQLSPIEDLELIFALARPASLFLEDLAELKKFSNEGYGSVTSVFIRCDKDEAIRKEFQQWMIENSGGVKEVMNIKDADHMAMFSKPEELCACLLEVAHKYG</sequence>
<dbReference type="Pfam" id="PF00561">
    <property type="entry name" value="Abhydrolase_1"/>
    <property type="match status" value="1"/>
</dbReference>
<dbReference type="Proteomes" id="UP000288805">
    <property type="component" value="Unassembled WGS sequence"/>
</dbReference>
<dbReference type="InterPro" id="IPR000073">
    <property type="entry name" value="AB_hydrolase_1"/>
</dbReference>
<dbReference type="Gene3D" id="3.40.50.1820">
    <property type="entry name" value="alpha/beta hydrolase"/>
    <property type="match status" value="1"/>
</dbReference>
<dbReference type="GO" id="GO:0016787">
    <property type="term" value="F:hydrolase activity"/>
    <property type="evidence" value="ECO:0007669"/>
    <property type="project" value="UniProtKB-KW"/>
</dbReference>
<dbReference type="InterPro" id="IPR029058">
    <property type="entry name" value="AB_hydrolase_fold"/>
</dbReference>
<name>A0A438FCC6_VITVI</name>
<comment type="caution">
    <text evidence="3">The sequence shown here is derived from an EMBL/GenBank/DDBJ whole genome shotgun (WGS) entry which is preliminary data.</text>
</comment>
<dbReference type="InterPro" id="IPR045889">
    <property type="entry name" value="MES/HNL"/>
</dbReference>
<gene>
    <name evidence="3" type="primary">SABP2_2</name>
    <name evidence="3" type="ORF">CK203_096004</name>
</gene>
<keyword evidence="1" id="KW-0378">Hydrolase</keyword>
<feature type="domain" description="AB hydrolase-1" evidence="2">
    <location>
        <begin position="10"/>
        <end position="250"/>
    </location>
</feature>
<dbReference type="PANTHER" id="PTHR10992:SF1083">
    <property type="entry name" value="METHYLESTERASE 1"/>
    <property type="match status" value="1"/>
</dbReference>
<organism evidence="3 4">
    <name type="scientific">Vitis vinifera</name>
    <name type="common">Grape</name>
    <dbReference type="NCBI Taxonomy" id="29760"/>
    <lineage>
        <taxon>Eukaryota</taxon>
        <taxon>Viridiplantae</taxon>
        <taxon>Streptophyta</taxon>
        <taxon>Embryophyta</taxon>
        <taxon>Tracheophyta</taxon>
        <taxon>Spermatophyta</taxon>
        <taxon>Magnoliopsida</taxon>
        <taxon>eudicotyledons</taxon>
        <taxon>Gunneridae</taxon>
        <taxon>Pentapetalae</taxon>
        <taxon>rosids</taxon>
        <taxon>Vitales</taxon>
        <taxon>Vitaceae</taxon>
        <taxon>Viteae</taxon>
        <taxon>Vitis</taxon>
    </lineage>
</organism>
<dbReference type="PANTHER" id="PTHR10992">
    <property type="entry name" value="METHYLESTERASE FAMILY MEMBER"/>
    <property type="match status" value="1"/>
</dbReference>
<proteinExistence type="predicted"/>
<reference evidence="3 4" key="1">
    <citation type="journal article" date="2018" name="PLoS Genet.">
        <title>Population sequencing reveals clonal diversity and ancestral inbreeding in the grapevine cultivar Chardonnay.</title>
        <authorList>
            <person name="Roach M.J."/>
            <person name="Johnson D.L."/>
            <person name="Bohlmann J."/>
            <person name="van Vuuren H.J."/>
            <person name="Jones S.J."/>
            <person name="Pretorius I.S."/>
            <person name="Schmidt S.A."/>
            <person name="Borneman A.R."/>
        </authorList>
    </citation>
    <scope>NUCLEOTIDE SEQUENCE [LARGE SCALE GENOMIC DNA]</scope>
    <source>
        <strain evidence="4">cv. Chardonnay</strain>
        <tissue evidence="3">Leaf</tissue>
    </source>
</reference>
<dbReference type="SUPFAM" id="SSF53474">
    <property type="entry name" value="alpha/beta-Hydrolases"/>
    <property type="match status" value="1"/>
</dbReference>